<dbReference type="Proteomes" id="UP000255277">
    <property type="component" value="Unassembled WGS sequence"/>
</dbReference>
<dbReference type="InterPro" id="IPR020846">
    <property type="entry name" value="MFS_dom"/>
</dbReference>
<dbReference type="GO" id="GO:0022857">
    <property type="term" value="F:transmembrane transporter activity"/>
    <property type="evidence" value="ECO:0007669"/>
    <property type="project" value="InterPro"/>
</dbReference>
<evidence type="ECO:0000256" key="4">
    <source>
        <dbReference type="ARBA" id="ARBA00022692"/>
    </source>
</evidence>
<evidence type="ECO:0000313" key="11">
    <source>
        <dbReference type="Proteomes" id="UP000255277"/>
    </source>
</evidence>
<keyword evidence="4 8" id="KW-0812">Transmembrane</keyword>
<dbReference type="SUPFAM" id="SSF103473">
    <property type="entry name" value="MFS general substrate transporter"/>
    <property type="match status" value="1"/>
</dbReference>
<reference evidence="10 11" key="1">
    <citation type="submission" date="2018-06" db="EMBL/GenBank/DDBJ databases">
        <authorList>
            <consortium name="Pathogen Informatics"/>
            <person name="Doyle S."/>
        </authorList>
    </citation>
    <scope>NUCLEOTIDE SEQUENCE [LARGE SCALE GENOMIC DNA]</scope>
    <source>
        <strain evidence="10 11">NCTC12195</strain>
    </source>
</reference>
<dbReference type="GO" id="GO:0005886">
    <property type="term" value="C:plasma membrane"/>
    <property type="evidence" value="ECO:0007669"/>
    <property type="project" value="UniProtKB-SubCell"/>
</dbReference>
<protein>
    <recommendedName>
        <fullName evidence="7">Quinolone resistance protein NorB</fullName>
    </recommendedName>
</protein>
<evidence type="ECO:0000256" key="1">
    <source>
        <dbReference type="ARBA" id="ARBA00004651"/>
    </source>
</evidence>
<evidence type="ECO:0000313" key="10">
    <source>
        <dbReference type="EMBL" id="SUM31175.1"/>
    </source>
</evidence>
<evidence type="ECO:0000256" key="2">
    <source>
        <dbReference type="ARBA" id="ARBA00007520"/>
    </source>
</evidence>
<accession>A0A380FB98</accession>
<feature type="transmembrane region" description="Helical" evidence="8">
    <location>
        <begin position="189"/>
        <end position="209"/>
    </location>
</feature>
<comment type="subcellular location">
    <subcellularLocation>
        <location evidence="1">Cell membrane</location>
        <topology evidence="1">Multi-pass membrane protein</topology>
    </subcellularLocation>
</comment>
<dbReference type="InterPro" id="IPR036259">
    <property type="entry name" value="MFS_trans_sf"/>
</dbReference>
<feature type="transmembrane region" description="Helical" evidence="8">
    <location>
        <begin position="153"/>
        <end position="177"/>
    </location>
</feature>
<evidence type="ECO:0000259" key="9">
    <source>
        <dbReference type="PROSITE" id="PS50850"/>
    </source>
</evidence>
<dbReference type="Gene3D" id="1.20.1250.20">
    <property type="entry name" value="MFS general substrate transporter like domains"/>
    <property type="match status" value="1"/>
</dbReference>
<evidence type="ECO:0000256" key="3">
    <source>
        <dbReference type="ARBA" id="ARBA00022448"/>
    </source>
</evidence>
<sequence>MYYFERKKAMPFIDFSLFKHRAFVGSSLSNVILNSGIGMMTVFNMYVQTAIGLNAFQAGLVTVPYVLMAIFMVRIGERLSVRYGGKPMLLVGPLFPTMGLVLISLTMLPAQWYIMAATIGFVICAIGNGLCATPGLTVALLTVPDEKVGLATGLYKMCATLGGAFGIAVSTTVYAILQTHTTIEMAAMGTFLITLCIMATGVIMTQLIIPKHTKA</sequence>
<dbReference type="PANTHER" id="PTHR42718">
    <property type="entry name" value="MAJOR FACILITATOR SUPERFAMILY MULTIDRUG TRANSPORTER MFSC"/>
    <property type="match status" value="1"/>
</dbReference>
<dbReference type="InterPro" id="IPR011701">
    <property type="entry name" value="MFS"/>
</dbReference>
<keyword evidence="5 8" id="KW-1133">Transmembrane helix</keyword>
<dbReference type="PANTHER" id="PTHR42718:SF9">
    <property type="entry name" value="MAJOR FACILITATOR SUPERFAMILY MULTIDRUG TRANSPORTER MFSC"/>
    <property type="match status" value="1"/>
</dbReference>
<proteinExistence type="inferred from homology"/>
<gene>
    <name evidence="10" type="primary">norB_2</name>
    <name evidence="10" type="ORF">NCTC12195_00581</name>
</gene>
<name>A0A380FB98_STAGA</name>
<evidence type="ECO:0000256" key="5">
    <source>
        <dbReference type="ARBA" id="ARBA00022989"/>
    </source>
</evidence>
<keyword evidence="6 8" id="KW-0472">Membrane</keyword>
<keyword evidence="3" id="KW-0813">Transport</keyword>
<feature type="domain" description="Major facilitator superfamily (MFS) profile" evidence="9">
    <location>
        <begin position="22"/>
        <end position="215"/>
    </location>
</feature>
<evidence type="ECO:0000256" key="7">
    <source>
        <dbReference type="ARBA" id="ARBA00040594"/>
    </source>
</evidence>
<feature type="transmembrane region" description="Helical" evidence="8">
    <location>
        <begin position="114"/>
        <end position="141"/>
    </location>
</feature>
<feature type="transmembrane region" description="Helical" evidence="8">
    <location>
        <begin position="21"/>
        <end position="43"/>
    </location>
</feature>
<dbReference type="PROSITE" id="PS50850">
    <property type="entry name" value="MFS"/>
    <property type="match status" value="1"/>
</dbReference>
<organism evidence="10 11">
    <name type="scientific">Staphylococcus gallinarum</name>
    <dbReference type="NCBI Taxonomy" id="1293"/>
    <lineage>
        <taxon>Bacteria</taxon>
        <taxon>Bacillati</taxon>
        <taxon>Bacillota</taxon>
        <taxon>Bacilli</taxon>
        <taxon>Bacillales</taxon>
        <taxon>Staphylococcaceae</taxon>
        <taxon>Staphylococcus</taxon>
    </lineage>
</organism>
<feature type="transmembrane region" description="Helical" evidence="8">
    <location>
        <begin position="55"/>
        <end position="76"/>
    </location>
</feature>
<evidence type="ECO:0000256" key="8">
    <source>
        <dbReference type="SAM" id="Phobius"/>
    </source>
</evidence>
<dbReference type="EMBL" id="UHDK01000001">
    <property type="protein sequence ID" value="SUM31175.1"/>
    <property type="molecule type" value="Genomic_DNA"/>
</dbReference>
<dbReference type="AlphaFoldDB" id="A0A380FB98"/>
<dbReference type="Pfam" id="PF07690">
    <property type="entry name" value="MFS_1"/>
    <property type="match status" value="1"/>
</dbReference>
<evidence type="ECO:0000256" key="6">
    <source>
        <dbReference type="ARBA" id="ARBA00023136"/>
    </source>
</evidence>
<comment type="similarity">
    <text evidence="2">Belongs to the major facilitator superfamily. TCR/Tet family.</text>
</comment>
<feature type="transmembrane region" description="Helical" evidence="8">
    <location>
        <begin position="88"/>
        <end position="108"/>
    </location>
</feature>